<keyword evidence="2" id="KW-0596">Phosphopantetheine</keyword>
<dbReference type="PROSITE" id="PS00455">
    <property type="entry name" value="AMP_BINDING"/>
    <property type="match status" value="6"/>
</dbReference>
<dbReference type="EMBL" id="JBHSRF010000086">
    <property type="protein sequence ID" value="MFC6086406.1"/>
    <property type="molecule type" value="Genomic_DNA"/>
</dbReference>
<dbReference type="Pfam" id="PF00668">
    <property type="entry name" value="Condensation"/>
    <property type="match status" value="8"/>
</dbReference>
<dbReference type="PROSITE" id="PS00012">
    <property type="entry name" value="PHOSPHOPANTETHEINE"/>
    <property type="match status" value="6"/>
</dbReference>
<dbReference type="SUPFAM" id="SSF52777">
    <property type="entry name" value="CoA-dependent acyltransferases"/>
    <property type="match status" value="16"/>
</dbReference>
<dbReference type="InterPro" id="IPR010060">
    <property type="entry name" value="NRPS_synth"/>
</dbReference>
<keyword evidence="3" id="KW-0597">Phosphoprotein</keyword>
<feature type="domain" description="Carrier" evidence="7">
    <location>
        <begin position="4626"/>
        <end position="4701"/>
    </location>
</feature>
<dbReference type="NCBIfam" id="NF003417">
    <property type="entry name" value="PRK04813.1"/>
    <property type="match status" value="7"/>
</dbReference>
<feature type="domain" description="Carrier" evidence="7">
    <location>
        <begin position="5673"/>
        <end position="5748"/>
    </location>
</feature>
<evidence type="ECO:0000313" key="8">
    <source>
        <dbReference type="EMBL" id="MFC6086406.1"/>
    </source>
</evidence>
<feature type="region of interest" description="Disordered" evidence="6">
    <location>
        <begin position="3453"/>
        <end position="3499"/>
    </location>
</feature>
<evidence type="ECO:0000259" key="7">
    <source>
        <dbReference type="PROSITE" id="PS50075"/>
    </source>
</evidence>
<dbReference type="NCBIfam" id="TIGR01720">
    <property type="entry name" value="NRPS-para261"/>
    <property type="match status" value="2"/>
</dbReference>
<dbReference type="InterPro" id="IPR000873">
    <property type="entry name" value="AMP-dep_synth/lig_dom"/>
</dbReference>
<feature type="region of interest" description="Disordered" evidence="6">
    <location>
        <begin position="7227"/>
        <end position="7246"/>
    </location>
</feature>
<dbReference type="Pfam" id="PF13193">
    <property type="entry name" value="AMP-binding_C"/>
    <property type="match status" value="6"/>
</dbReference>
<dbReference type="InterPro" id="IPR025110">
    <property type="entry name" value="AMP-bd_C"/>
</dbReference>
<dbReference type="CDD" id="cd19543">
    <property type="entry name" value="DCL_NRPS"/>
    <property type="match status" value="2"/>
</dbReference>
<dbReference type="InterPro" id="IPR023213">
    <property type="entry name" value="CAT-like_dom_sf"/>
</dbReference>
<evidence type="ECO:0000256" key="2">
    <source>
        <dbReference type="ARBA" id="ARBA00022450"/>
    </source>
</evidence>
<dbReference type="Proteomes" id="UP001596137">
    <property type="component" value="Unassembled WGS sequence"/>
</dbReference>
<comment type="cofactor">
    <cofactor evidence="1">
        <name>pantetheine 4'-phosphate</name>
        <dbReference type="ChEBI" id="CHEBI:47942"/>
    </cofactor>
</comment>
<evidence type="ECO:0000256" key="1">
    <source>
        <dbReference type="ARBA" id="ARBA00001957"/>
    </source>
</evidence>
<dbReference type="Gene3D" id="1.10.1200.10">
    <property type="entry name" value="ACP-like"/>
    <property type="match status" value="6"/>
</dbReference>
<keyword evidence="9" id="KW-1185">Reference proteome</keyword>
<dbReference type="SUPFAM" id="SSF47336">
    <property type="entry name" value="ACP-like"/>
    <property type="match status" value="6"/>
</dbReference>
<dbReference type="Pfam" id="PF00501">
    <property type="entry name" value="AMP-binding"/>
    <property type="match status" value="6"/>
</dbReference>
<dbReference type="NCBIfam" id="NF004282">
    <property type="entry name" value="PRK05691.1"/>
    <property type="match status" value="8"/>
</dbReference>
<dbReference type="InterPro" id="IPR036736">
    <property type="entry name" value="ACP-like_sf"/>
</dbReference>
<organism evidence="8 9">
    <name type="scientific">Sphaerisporangium aureirubrum</name>
    <dbReference type="NCBI Taxonomy" id="1544736"/>
    <lineage>
        <taxon>Bacteria</taxon>
        <taxon>Bacillati</taxon>
        <taxon>Actinomycetota</taxon>
        <taxon>Actinomycetes</taxon>
        <taxon>Streptosporangiales</taxon>
        <taxon>Streptosporangiaceae</taxon>
        <taxon>Sphaerisporangium</taxon>
    </lineage>
</organism>
<dbReference type="Pfam" id="PF00550">
    <property type="entry name" value="PP-binding"/>
    <property type="match status" value="6"/>
</dbReference>
<evidence type="ECO:0000256" key="3">
    <source>
        <dbReference type="ARBA" id="ARBA00022553"/>
    </source>
</evidence>
<evidence type="ECO:0000256" key="4">
    <source>
        <dbReference type="ARBA" id="ARBA00022737"/>
    </source>
</evidence>
<dbReference type="PANTHER" id="PTHR45527:SF1">
    <property type="entry name" value="FATTY ACID SYNTHASE"/>
    <property type="match status" value="1"/>
</dbReference>
<keyword evidence="5" id="KW-0045">Antibiotic biosynthesis</keyword>
<dbReference type="CDD" id="cd12117">
    <property type="entry name" value="A_NRPS_Srf_like"/>
    <property type="match status" value="2"/>
</dbReference>
<dbReference type="SMART" id="SM00823">
    <property type="entry name" value="PKS_PP"/>
    <property type="match status" value="6"/>
</dbReference>
<dbReference type="InterPro" id="IPR020845">
    <property type="entry name" value="AMP-binding_CS"/>
</dbReference>
<name>A0ABW1NU44_9ACTN</name>
<dbReference type="PANTHER" id="PTHR45527">
    <property type="entry name" value="NONRIBOSOMAL PEPTIDE SYNTHETASE"/>
    <property type="match status" value="1"/>
</dbReference>
<dbReference type="InterPro" id="IPR006162">
    <property type="entry name" value="Ppantetheine_attach_site"/>
</dbReference>
<feature type="compositionally biased region" description="Basic and acidic residues" evidence="6">
    <location>
        <begin position="3469"/>
        <end position="3482"/>
    </location>
</feature>
<dbReference type="Gene3D" id="3.40.50.12780">
    <property type="entry name" value="N-terminal domain of ligase-like"/>
    <property type="match status" value="2"/>
</dbReference>
<evidence type="ECO:0000313" key="9">
    <source>
        <dbReference type="Proteomes" id="UP001596137"/>
    </source>
</evidence>
<dbReference type="CDD" id="cd19540">
    <property type="entry name" value="LCL_NRPS-like"/>
    <property type="match status" value="4"/>
</dbReference>
<feature type="domain" description="Carrier" evidence="7">
    <location>
        <begin position="6747"/>
        <end position="6821"/>
    </location>
</feature>
<dbReference type="CDD" id="cd17646">
    <property type="entry name" value="A_NRPS_AB3403-like"/>
    <property type="match status" value="3"/>
</dbReference>
<dbReference type="SUPFAM" id="SSF56801">
    <property type="entry name" value="Acetyl-CoA synthetase-like"/>
    <property type="match status" value="6"/>
</dbReference>
<feature type="domain" description="Carrier" evidence="7">
    <location>
        <begin position="3570"/>
        <end position="3645"/>
    </location>
</feature>
<proteinExistence type="predicted"/>
<comment type="caution">
    <text evidence="8">The sequence shown here is derived from an EMBL/GenBank/DDBJ whole genome shotgun (WGS) entry which is preliminary data.</text>
</comment>
<feature type="domain" description="Carrier" evidence="7">
    <location>
        <begin position="946"/>
        <end position="1020"/>
    </location>
</feature>
<protein>
    <submittedName>
        <fullName evidence="8">Non-ribosomal peptide synthase/polyketide synthase</fullName>
    </submittedName>
</protein>
<feature type="domain" description="Carrier" evidence="7">
    <location>
        <begin position="2452"/>
        <end position="2527"/>
    </location>
</feature>
<dbReference type="Gene3D" id="3.30.300.30">
    <property type="match status" value="6"/>
</dbReference>
<dbReference type="PROSITE" id="PS50075">
    <property type="entry name" value="CARRIER"/>
    <property type="match status" value="6"/>
</dbReference>
<dbReference type="InterPro" id="IPR001242">
    <property type="entry name" value="Condensation_dom"/>
</dbReference>
<dbReference type="InterPro" id="IPR010071">
    <property type="entry name" value="AA_adenyl_dom"/>
</dbReference>
<dbReference type="Gene3D" id="2.30.38.10">
    <property type="entry name" value="Luciferase, Domain 3"/>
    <property type="match status" value="4"/>
</dbReference>
<dbReference type="InterPro" id="IPR045851">
    <property type="entry name" value="AMP-bd_C_sf"/>
</dbReference>
<keyword evidence="4" id="KW-0677">Repeat</keyword>
<dbReference type="Gene3D" id="3.30.559.10">
    <property type="entry name" value="Chloramphenicol acetyltransferase-like domain"/>
    <property type="match status" value="8"/>
</dbReference>
<dbReference type="NCBIfam" id="TIGR01733">
    <property type="entry name" value="AA-adenyl-dom"/>
    <property type="match status" value="6"/>
</dbReference>
<dbReference type="Gene3D" id="3.40.50.980">
    <property type="match status" value="8"/>
</dbReference>
<evidence type="ECO:0000256" key="5">
    <source>
        <dbReference type="ARBA" id="ARBA00023194"/>
    </source>
</evidence>
<sequence length="7353" mass="780885">MTQVRIEDVWPLSPLQEGLLFHAAYAGDTGDVADVYVLQGAMELSGALDVGVLRRSWQALLDRHASLRASFQRRGSGDPVQLIVQGVTLPWHEEDLSGLAMAERDAEAARLAAAEKGRFDPAVPPLLRLLLLRLGPSRYRLVVTLHHLVMDGWSVPILFSELSEVYAAGGDTRVLPPVTSYREYLTWLARQDKETARDAWRQAMDGVSEPTLVAPVDRAGDRYERVLVHTDERLTGALREMARRHGLTLNTVVQGAWAMVIGMLTGRTEVVLGAVVAGRPAEVPDVERMVGLFINTVPVRVGLDPARTVAETLTALQHWQSGLLAHQHLGLAEIQRIAGRGATFDTLMVYQNYPRDPGGPLKLSGLTIDGGSGDDTSHYPLSLLVAPLDAMELRLEFRPDLLDPRTVRDLADRLVRLLAWMTQDPGRRVGAFEPLDPAGRRLVLEEWNATGHAVPATTLTGLFRAQARRTPDAVAVLDENAALTYAELDARSDRVARWLRRRGAGPESRVAVLMDRSVDLMCVLWGVLKAGASYVPVDPEYPADRIAYILSDAAPAVVCTQELWDDPATVAAVAAEPAVPLGEVLPPELPAYVIYTSGSTGRPKGAVVSHGAIVNRLLWMQDRFRLTGADRVLQKTPSGFDVSVWEFFWAQLVGAGLVMARPGGHRDPAYLVDTVERYGVTVMHFVPSMLGPFLQQVAPGRCPGLRLVVCSGEALPGELVTEFRQRLDADLFNLYGPTEAAVDVTYWDCARISSSGAVPIGRPVWNTQVYVLDDFLRPVPPGVMGELYLAGVQLARGYAGRPGLTSERFVASPFGGRMYRTGDLARWSPDGELLYAGRADHQVKIRGFRIELGEIEAVLAAHDAVASVVVLAREDQPGVKRLVAYAVPAGDAVDVDALRDLAARTLPDHMVPAAFVTLDALPVTANGKLDRAALPAPEFRGSTGRAPATAAEEILCGLFAEVLGLERVGADDSFFELGGDSIMSMLVVARAARAGVAVNARQMFDLRTPAALARVAAVPAAPREDESRTGPVPLTPFMRELADRAGPTALTGSFSQLMLVETPPALDPARLTAAVRALLDHHDILRARLAPGATHLDIPPPGSTPVTIPRVDATGWDPATWTSSVRARAEHEAAGLDPRSGAMLRAVWFDAGPGAPGRLLLVAHHLVVDAVSWRILLPDLAAAYDSAALPGVGTSFRRWAAELAEQASSAERAAETPSWTRMLDGPVAALAERVPDPAVDTVAAGMRQVSLQVPATAELLTLVPAAFHVGIADVLLAGLVAALAEWRQGLGGGVLVDIEGHGRVPLTGDMDLSRTVGWFTGSYPVRLDPGTIAPAQVRAGGPEAGRLLKRIKEQLRAVPGDGLGYGLLRYLNPETAPALARLPMGQIRFNYLGRFTPAAGAQGYWQPDGATVLGGTVDPGMALTHTLEAGGLVRDLPGGPELTVTLTAPAGLLDDATVREIAEAWAAMLGGLAAHAATSGGGHTPSDFPLVSLGQQEIERLETEIPGLVDVLPLSPLQEGLLFHSRYDARDVYVSQRVMEFDATLDPALLRACFQALLDRHAVLRSGFHQPEGSAIQVVVRNAVLPWREADLGALADGAARAEADRLAEAELARFDLAAPPLLRLLLVKLGGATYRLVMTMHHIVLDGWSFPVLLDELSQIYAAGGDASGLPPVAPYRDYLAWLDRQDSAAGQDAWRRALAGVSEPTLVASVEPDAETVPSRHVTTRLGEPLTRALRDLARAHGLTLNTVVQGVWAVLVGTLTGRTDVVFGATVAGRPADLPGVERMLGLFINTVPVRVTLEPGRLFTDLLAGLQGRQSELIAHQHLGLAEIQRTAGAGASFDTLVIYENYPHDTEGAAGPGGLRVVAGQDAAHYPLTLIAVPGETLDLRLDYRPDVFDETAVRTMAERLDRVFAQVAADPRVVVAGLDVLSGGERRAVVEGWNDTAVPVVGVSLGELVRGQVGRSPDVFAVVGDGVRLTYAELERRANRVAWWLLARGVGAERRVGVVMDRSVDLVVLLLGVVKAGAVYVPVDPAYPAERVGLMLEGAGPDLVVAEAGTAGVVSGAVLWDDPLVVAEVASYPDSAPGVAVSAGSSVYVMFTSGSTGVPKGIVATHGGVAGLVTDGGWSVGPGDRVLMHAPHAFDASTYELWVPLVRGGTVVVAPAGVVDAGMVAALIEAHELSFVHVTAGLFGVLAEESPGSLRRLTEVLTGGDVVPAGSVGKVLDACPGLRVRHLYGPTEVTLCATTFVVEPGDVAPVVLPIGGPRENTCTYVLDEFLRPVPPGVVGELYVAGSGLARGYDGRAGLTAERFVACPFGLGGRMYRTGDLARWTSTGELMFAGRADDQVKIRGFRVEPGEIETVLAGHPAVGQVAVVARQDQPGVKRLIAYVVSSGAVVDGEVLRGFATERLPEYMVPSAVLVLDALPVTVNGKLDRAALPAPRFGGQDGRAPATPVEAAMCRLFAEVLDLDHVGADDSFFDLGGDSLLAMRLAVRVRAVLGAEVSLREVFGARTVAGLAGLVDGRRGGARAALVARERTGPVPLSFGQRRMWFLNRLTEAGAGAGYNVPMALRLSGELDAAALEAALGDVADRHETLRTVFPDVDGAPRQHVLHGERGRPVLRSRRLSEAELPAVLVAAAGESFDLAVDLPWRVELLVLSDSEFVLLLVAHHIAVDGWSMGILARDLRTAYAARLGGGAPGWAPLPVQYADYALWQREVLGEADDPVSPLGEQLSHWRAALAGLPEELNLPADRARLVVASFEGGSVRFRIGAEVHAGLVEVARRRGATVFMVVQAALAMLLSRLGAGTDIPVGTAVAGRGDRALEDLAGFFVNTLVLRTDVGGDPSFGELLSRVREADLAAFARQDVPFERLVDELSPARSLARHPLFQVMLVLQNLPASDWDFPGLTVHPMNAETLPDEAVPARFDLSFALVEERDGRGAPGGIAGDLQYAADLFDESTAAALAGRLSRVLGEVAADPSVRVSGLGVLEAREREDVLTTWNATGRDVAGGTLSELFVAQVRRTPEAVAVLGADSSWTYRELSERAGRVARWLAGRGVRPEDRVAVVMDRSPELVAVLLGVAMAGAAFVPLDPSYPAERIGFILGDAAPALVICTGATAGVLPEGVAGVVWDDPVVVGEVSRCSPDFDGVVLHPALAAYVIYTSGSTGVPKGVVVSHAGLGGLAGAQVERFGVGLGARVLQFAALGFDAAVSEICMALLGGATLVLAPADRMPPFGRVEDLLADFGVTHVTLPPSVLGGVEELPGCLATLVVAGEACPAELVERWSAGRRMFNAYGPTETTVCATMTHALSSVPGRTSVPIGGPIWNTRAYVLDEFLQPVPVGVAGELYVSGPGLARGYAGRGALTAERFVACPSGGRMYRTGDLARWTPDGELLFAGRADDQVKIRGFRVEPGEIEAVIAEHPAVGQVAVVPREDQPGVKRLIAYVVPAGRRTTAPDSPHHVPPSRRRDEGDVGAEREGAPAGPGAERGVGAGTEREDASVGAGAFGERDVCELDVLELRGFVGERLPEYMVPVGVVVVDVLPVTVHGKLDRGALPVPAFGGGVGRGAVTAAEVVVCRLFGEVLGVGEVGAEESFFEVGGDSLLAMRLIARVRQVLGVEVGIRELFAGPTVAALARLVEGGGGRGKARVVARGGRGEKEALSFGQRRMWFLNRLEQGGGAAAYNLSLALRLSGELDPGALEAALGDLADRHETLRTVFPEDGGVPWQRITDSRPRLRTRVAGEDELAGVLAELAGERFDLTRDLPWRADLLVLSDAGSGSSGASRGEYVLSLVAHHIAVDGWSMGVLARDLRAAYSARRAGTGPEWAEQAVRYVDYAVWQREVLGDGDEPGSLLSAQLGYWRAALAGVPEELALPVDRGRPVEASFRGGAVPVEVGAGVHAGLVEAARRGGATMFMVVQAALAMMLARVGAGTDIPVGTPVAGRADRELEDLVGFFVNTLVLRTDVSGDPTFAELLDRVRDADLAAYAHQDVPFELLVDELSPERSLARHPLFQVMLTLQNDPGARARWELPGLEVRPVEGDETVMARFDLSVGLAEHHDEHGAPTGLSGGVQYAVDLFDEPTARSLAGRLTRVLTQVAADPATRLSDLDVLDPAERRTVLEEWNDTARQVPSTTLVELFRAQARRTPDAVAVLDETVALTYAELDARSDRVARWLRGRGAGPESRVAVLMDRSADLMCVLWGVLKAGACYVPVDPEYPADRIEYILSDAAPAVVCTQEVWDDPATVAAIAAEPATSLGEALPPGLPAYVIYTSGSTGRPKGAVVSHGAIVNRLLWMQDRFPLAEDDRVLQKTPSGFDVSVWEFFWAHLVGAGLVMARPGGHRDPAYLVDAVERYGVTTMHFVPSMLGPFLRQVTPGDCAGLRRVICSGEALPGELVTEFRQRLDADLFNLYGPTEAAVDVTWWDCARISSSGVVPIGRPVWNTQVFVLDDFLNPVPPGVVGELYLAGVQLARGYAGRPGLTSERFVASPFGGRMYRTGDLARWSQDGELLYMGRVDHQVKIRGFRIELGEIEAVLAAHDTVETVAVLAREDQPGVKRLVAYVVPAEDGVDTGTLRDVAARTLPDHMVPAAFVMLDELPVTANGKLDRAALPAPEFGGTTSRGPATAVEEILCALFAEVLGLEHVGAEESFFALGGDSLLAMRLVVRVRSVLDTGTGIREVFAAPTVAALARLVESGRGGSGRAAVAVRERPEVLPLSFGQQRMWFLNRLEEAGTGAAYNVPLALRLTGELDAAALEAALGDVADRHETLRTLFPEAGGVPCQRVLDGEAGRPALRHRQIIPDELSPALAGVAGAGFDLVRDLPWRAELLTLSATEHVLALVAHHVAVDGWSMGVLLRDLQTAYAARRDGTVPSWRPLPVQYADYALWQRETLGDLDDQESLITEQLAYWRTALADLPEELTLPADRPRPAVASFRGGTVPVDVGPGAHAGLVEAARQGGATMFMVVQAALAMLLARLGAGTDIPVGTAVAGRGDRALEDLAGFFVNTLVLRTDTGGDPTFAELLSRVRETDLGAYAHQDLPFERLVDELSPERSLARHPLFQVMLVLQNLPETTVDFAGLHALPISTGESAAARFDLSVTLTEHRDDRGVPAGLGGSLLYAADLFDESTASTLAARLRHTLEQVAANPGLRLSDLDVLSERERRTVLADWNDTARPVPRATLPELFRAQVERTPDAVAVLDDHTSLTYAELDARANRTARWLIGRGVGPESRVAVLMDRSADLMCVLWGVLKAGACYVPVDPEYPADRIDYILADADPAVVCTQEMWDDPATAARVCSHSAAPLDRTPAPGLPAYVIYTSGSTGRPKGAVVSHGAIVNRLLWMQDRFPLAEDDRVLQKTPSGFDVSVWEFFWAHLTGAALVMARPGGHRDPAYLVDTVERYGVTTMHFVPSMLGPFLQQVEPGRCPSLRRVVCSGEALSAELVADFRRRSGAQLFNLYGPTEAAVDVTYWDCARISPSGVVPIGRPVWNTQVFVLDDFLNPVPPGVVGELYLAGVQLARGYAGRPGLTSERFVASPFGGRMYRTGDLARWSQDGELLYMGRVDHQVKIRGFRIELGEIEAVLAAHQDVRQAVVVVRDDQPDVRRLVAYVVPAEAGAGVGDLRDLAARTLPEYMVPAAFVMLDELPVTANGKLDRAALPAPEFGGSAGRGPATLLEEILCGLFAEVLGLDRVGAEESFFALGGDSLLAMRLIVRIRSVLENEIGVRELFGAPTVAGVARLVESGQGGGPRTGVVARVRPDVVPLSFGQQRMWFLNQLEESGAAAVYNVPLALPLSGELDAEALEAALGDVADRHESLRTVYPSTAGSPRQHVVEGRAGRPYLCVRDVTRDELPAVLAESSARSFDLARDLPWRTQLLVLSDTEYVLLLVAHHIAVDGWSMGVLERDLRIAYEARCRGAAPSWRPLPVQYADYALWQREVLGDLDDQESLITEQLAYWRAALADLPEELALPADRPRPAVASFRGGTIPLEVGPDVHAGLVEAARQGGATMFMVVQAAVVMLLARLGAGTDVPVGTAVAGRGDSALEDLAGFFVNTLVLRTDAGGDPTFAELLGRVRETDLAAHAHQDLPFERLVDELSPERSLARHPLFQVMLVLQNLPQAAASPDLPGLTVRPRESGALPDAAVPARFDLSITLGERRDGTGAPTGLGGGVQYAADLFDESTARSMVARLVRVLAQVTADPGTRLSALEVLDPDEEFAVVEGWNDTTRALPATTLPGLFEAQARRAPDAVALVADGTTWTYAELDEHATRVARGLASRGAGRESRVGVVMDRSAGLVAVLLGVAKTGAAYVPLDGGHPVERLRASVAEAGAALVVADERMAAVITEGGGLGEAEVLLVDELLRTAATLGPDEPPGGDLPGPGPLPNGLAYVMYTSGSTGVPKGVEVTHRNVVSFVLDESWRPEVAERVLLQANHAFDASTYELWVPLARGGRLVLMPAGEIDAAERGRLIARHAVTNVHATAGLFRVLAEESPQIFTGVREVSTGGDVVSASAIGALLDAHPGLTVRTTYGPTETTAFTTQLAFTGGDAVPATVPIGYPMDNSRAYVLDEFLHPVAPGVIGELYVAGSGLARGYTRRAGLTAERFVACPYGGRMYRTGDLARWSSEGWLEFAGRADDQVKIRGFRIEPGEVEAVLAGHRSVGQVAVIAREDQPGVKRLVAYVVPAEEGVDGDTLRDHVARTLPDYMVPTAVMALAALPVTVNGKLDRAALPAPEFEDRVTGRDPETPLEALFCGLFQEVLGLDQVGADDSFFALGGDSIMSMLVVARARRAGVVVTARQMFEHKSPAGLARVAAAVAQGDDEEPGEDDTGVGRAPLTPVMRELAERAGPSALTGAFSQSMLVQTPAGLDLPTLVAAVGALLGHHDVLRARLERAGDTAYLVVPPDGEGPPAADLVTRHAGPFDPAVARAAVDRLDPAAGSMFQAVWFDTGPGAPGRLLLVAHHLVVDGVSWRVLVPDLAAACTALARGREVDLARGTSFRRWATTLERQAMSAARAAELPGWTRLLGGPNRTLGRRPLDPVVDTVAGGIHRAELTVPAEVTTHLLTRIPEAFQTGVDAVLLAGLVAAAGEWRRRLGGNLAGGVLVDVEGHGRVPLADDMDLTRTVGWFAAAHPVRLDPGTSDHAGIRSGGPAAGVLVRRIAEQLREVPGDGLGFGMLRYLNPDTAPALAALPVPQIGFNYLGRFTATPATGGHGGGDMDHDTTGGAGVRTNHPENGPGVQGDWRPAGDAVLGGTADGATPAAHALEAGGQVRDLPGGPELTVSLASPAGLFDERTLRDLVAAWVAMLTGLAAHHSGPEGGEHTPADFPLVSLGQDQLDALQSKLSQEKD</sequence>
<accession>A0ABW1NU44</accession>
<dbReference type="InterPro" id="IPR042099">
    <property type="entry name" value="ANL_N_sf"/>
</dbReference>
<dbReference type="InterPro" id="IPR020806">
    <property type="entry name" value="PKS_PP-bd"/>
</dbReference>
<evidence type="ECO:0000256" key="6">
    <source>
        <dbReference type="SAM" id="MobiDB-lite"/>
    </source>
</evidence>
<dbReference type="InterPro" id="IPR009081">
    <property type="entry name" value="PP-bd_ACP"/>
</dbReference>
<dbReference type="Gene3D" id="3.30.559.30">
    <property type="entry name" value="Nonribosomal peptide synthetase, condensation domain"/>
    <property type="match status" value="8"/>
</dbReference>
<dbReference type="RefSeq" id="WP_380761566.1">
    <property type="nucleotide sequence ID" value="NZ_JBHSRF010000086.1"/>
</dbReference>
<reference evidence="9" key="1">
    <citation type="journal article" date="2019" name="Int. J. Syst. Evol. Microbiol.">
        <title>The Global Catalogue of Microorganisms (GCM) 10K type strain sequencing project: providing services to taxonomists for standard genome sequencing and annotation.</title>
        <authorList>
            <consortium name="The Broad Institute Genomics Platform"/>
            <consortium name="The Broad Institute Genome Sequencing Center for Infectious Disease"/>
            <person name="Wu L."/>
            <person name="Ma J."/>
        </authorList>
    </citation>
    <scope>NUCLEOTIDE SEQUENCE [LARGE SCALE GENOMIC DNA]</scope>
    <source>
        <strain evidence="9">JCM 30346</strain>
    </source>
</reference>
<gene>
    <name evidence="8" type="ORF">ACFP1K_34910</name>
</gene>